<evidence type="ECO:0000256" key="3">
    <source>
        <dbReference type="ARBA" id="ARBA00023277"/>
    </source>
</evidence>
<evidence type="ECO:0000256" key="2">
    <source>
        <dbReference type="ARBA" id="ARBA00023235"/>
    </source>
</evidence>
<feature type="binding site" evidence="4">
    <location>
        <position position="96"/>
    </location>
    <ligand>
        <name>NADP(+)</name>
        <dbReference type="ChEBI" id="CHEBI:58349"/>
    </ligand>
</feature>
<keyword evidence="1 4" id="KW-0521">NADP</keyword>
<organism evidence="6 7">
    <name type="scientific">Candidatus Kerfeldbacteria bacterium RIFOXYB2_FULL_38_14</name>
    <dbReference type="NCBI Taxonomy" id="1798547"/>
    <lineage>
        <taxon>Bacteria</taxon>
        <taxon>Candidatus Kerfeldiibacteriota</taxon>
    </lineage>
</organism>
<feature type="domain" description="NAD-dependent epimerase/dehydratase" evidence="5">
    <location>
        <begin position="8"/>
        <end position="246"/>
    </location>
</feature>
<dbReference type="CDD" id="cd05248">
    <property type="entry name" value="ADP_GME_SDR_e"/>
    <property type="match status" value="1"/>
</dbReference>
<dbReference type="SUPFAM" id="SSF51735">
    <property type="entry name" value="NAD(P)-binding Rossmann-fold domains"/>
    <property type="match status" value="1"/>
</dbReference>
<feature type="binding site" evidence="4">
    <location>
        <position position="218"/>
    </location>
    <ligand>
        <name>substrate</name>
    </ligand>
</feature>
<dbReference type="Pfam" id="PF01370">
    <property type="entry name" value="Epimerase"/>
    <property type="match status" value="1"/>
</dbReference>
<dbReference type="InterPro" id="IPR011912">
    <property type="entry name" value="Heptose_epim"/>
</dbReference>
<feature type="binding site" evidence="4">
    <location>
        <position position="183"/>
    </location>
    <ligand>
        <name>substrate</name>
    </ligand>
</feature>
<feature type="binding site" evidence="4">
    <location>
        <position position="148"/>
    </location>
    <ligand>
        <name>NADP(+)</name>
        <dbReference type="ChEBI" id="CHEBI:58349"/>
    </ligand>
</feature>
<feature type="binding site" evidence="4">
    <location>
        <position position="44"/>
    </location>
    <ligand>
        <name>NADP(+)</name>
        <dbReference type="ChEBI" id="CHEBI:58349"/>
    </ligand>
</feature>
<feature type="binding site" evidence="4">
    <location>
        <begin position="204"/>
        <end position="207"/>
    </location>
    <ligand>
        <name>substrate</name>
    </ligand>
</feature>
<feature type="active site" description="Proton acceptor" evidence="4">
    <location>
        <position position="181"/>
    </location>
</feature>
<feature type="active site" description="Proton acceptor" evidence="4">
    <location>
        <position position="144"/>
    </location>
</feature>
<dbReference type="Gene3D" id="3.90.25.10">
    <property type="entry name" value="UDP-galactose 4-epimerase, domain 1"/>
    <property type="match status" value="1"/>
</dbReference>
<dbReference type="EMBL" id="MHKI01000025">
    <property type="protein sequence ID" value="OGY86088.1"/>
    <property type="molecule type" value="Genomic_DNA"/>
</dbReference>
<dbReference type="GO" id="GO:0050661">
    <property type="term" value="F:NADP binding"/>
    <property type="evidence" value="ECO:0007669"/>
    <property type="project" value="InterPro"/>
</dbReference>
<dbReference type="GO" id="GO:0097171">
    <property type="term" value="P:ADP-L-glycero-beta-D-manno-heptose biosynthetic process"/>
    <property type="evidence" value="ECO:0007669"/>
    <property type="project" value="UniProtKB-UniPathway"/>
</dbReference>
<feature type="binding site" evidence="4">
    <location>
        <position position="173"/>
    </location>
    <ligand>
        <name>NADP(+)</name>
        <dbReference type="ChEBI" id="CHEBI:58349"/>
    </ligand>
</feature>
<proteinExistence type="inferred from homology"/>
<dbReference type="PANTHER" id="PTHR43103">
    <property type="entry name" value="NUCLEOSIDE-DIPHOSPHATE-SUGAR EPIMERASE"/>
    <property type="match status" value="1"/>
</dbReference>
<feature type="binding site" evidence="4">
    <location>
        <position position="283"/>
    </location>
    <ligand>
        <name>substrate</name>
    </ligand>
</feature>
<dbReference type="GO" id="GO:0005975">
    <property type="term" value="P:carbohydrate metabolic process"/>
    <property type="evidence" value="ECO:0007669"/>
    <property type="project" value="UniProtKB-UniRule"/>
</dbReference>
<comment type="domain">
    <text evidence="4">Contains a large N-terminal NADP-binding domain, and a smaller C-terminal substrate-binding domain.</text>
</comment>
<dbReference type="Gene3D" id="3.40.50.720">
    <property type="entry name" value="NAD(P)-binding Rossmann-like Domain"/>
    <property type="match status" value="1"/>
</dbReference>
<name>A0A1G2BA47_9BACT</name>
<dbReference type="InterPro" id="IPR036291">
    <property type="entry name" value="NAD(P)-bd_dom_sf"/>
</dbReference>
<comment type="subunit">
    <text evidence="4">Homopentamer.</text>
</comment>
<dbReference type="AlphaFoldDB" id="A0A1G2BA47"/>
<comment type="similarity">
    <text evidence="4">Belongs to the NAD(P)-dependent epimerase/dehydratase family. HldD subfamily.</text>
</comment>
<evidence type="ECO:0000313" key="6">
    <source>
        <dbReference type="EMBL" id="OGY86088.1"/>
    </source>
</evidence>
<dbReference type="HAMAP" id="MF_01601">
    <property type="entry name" value="Heptose_epimerase"/>
    <property type="match status" value="1"/>
</dbReference>
<evidence type="ECO:0000256" key="1">
    <source>
        <dbReference type="ARBA" id="ARBA00022857"/>
    </source>
</evidence>
<feature type="binding site" evidence="4">
    <location>
        <begin position="79"/>
        <end position="83"/>
    </location>
    <ligand>
        <name>NADP(+)</name>
        <dbReference type="ChEBI" id="CHEBI:58349"/>
    </ligand>
</feature>
<feature type="binding site" evidence="4">
    <location>
        <position position="59"/>
    </location>
    <ligand>
        <name>NADP(+)</name>
        <dbReference type="ChEBI" id="CHEBI:58349"/>
    </ligand>
</feature>
<feature type="binding site" evidence="4">
    <location>
        <position position="190"/>
    </location>
    <ligand>
        <name>substrate</name>
    </ligand>
</feature>
<comment type="function">
    <text evidence="4">Catalyzes the interconversion between ADP-D-glycero-beta-D-manno-heptose and ADP-L-glycero-beta-D-manno-heptose via an epimerization at carbon 6 of the heptose.</text>
</comment>
<keyword evidence="3 4" id="KW-0119">Carbohydrate metabolism</keyword>
<comment type="cofactor">
    <cofactor evidence="4">
        <name>NADP(+)</name>
        <dbReference type="ChEBI" id="CHEBI:58349"/>
    </cofactor>
    <text evidence="4">Binds 1 NADP(+) per subunit.</text>
</comment>
<reference evidence="6 7" key="1">
    <citation type="journal article" date="2016" name="Nat. Commun.">
        <title>Thousands of microbial genomes shed light on interconnected biogeochemical processes in an aquifer system.</title>
        <authorList>
            <person name="Anantharaman K."/>
            <person name="Brown C.T."/>
            <person name="Hug L.A."/>
            <person name="Sharon I."/>
            <person name="Castelle C.J."/>
            <person name="Probst A.J."/>
            <person name="Thomas B.C."/>
            <person name="Singh A."/>
            <person name="Wilkins M.J."/>
            <person name="Karaoz U."/>
            <person name="Brodie E.L."/>
            <person name="Williams K.H."/>
            <person name="Hubbard S.S."/>
            <person name="Banfield J.F."/>
        </authorList>
    </citation>
    <scope>NUCLEOTIDE SEQUENCE [LARGE SCALE GENOMIC DNA]</scope>
</reference>
<evidence type="ECO:0000259" key="5">
    <source>
        <dbReference type="Pfam" id="PF01370"/>
    </source>
</evidence>
<comment type="caution">
    <text evidence="6">The sequence shown here is derived from an EMBL/GenBank/DDBJ whole genome shotgun (WGS) entry which is preliminary data.</text>
</comment>
<accession>A0A1G2BA47</accession>
<sequence length="323" mass="36922">MDLSAKSILVTGGAGFIGSHLVKGFNHQGCADLVIVDHLRQNAKWKNLASLRYVAYLDRDELFSYLEHKHNMPDVIIHMGACSATTEKDENYLLNNNTKYTKRLFDYCAENNVRFIYASSAATYGNGSLGYSDQTQKLHPLNCYGYSKYLFDQWALSGSSKPPQWVGLKFFNVYGPNEYHKDFMASMVFHGYQQIKENGKIRLFKSYRKDFADGCQKRDFVYIADVLNVVNFFLQHEDQSGIFNVGTGMARSFNDLAQALFRALAQTPNIEYIEMPPDLRAKYQYFTQADISSLRGAGYTKEFYSLENGIKDCVACYQIKEKE</sequence>
<feature type="binding site" evidence="4">
    <location>
        <begin position="37"/>
        <end position="38"/>
    </location>
    <ligand>
        <name>NADP(+)</name>
        <dbReference type="ChEBI" id="CHEBI:58349"/>
    </ligand>
</feature>
<dbReference type="NCBIfam" id="TIGR02197">
    <property type="entry name" value="heptose_epim"/>
    <property type="match status" value="1"/>
</dbReference>
<dbReference type="PANTHER" id="PTHR43103:SF3">
    <property type="entry name" value="ADP-L-GLYCERO-D-MANNO-HEPTOSE-6-EPIMERASE"/>
    <property type="match status" value="1"/>
</dbReference>
<dbReference type="Proteomes" id="UP000176420">
    <property type="component" value="Unassembled WGS sequence"/>
</dbReference>
<comment type="pathway">
    <text evidence="4">Nucleotide-sugar biosynthesis; ADP-L-glycero-beta-D-manno-heptose biosynthesis; ADP-L-glycero-beta-D-manno-heptose from D-glycero-beta-D-manno-heptose 7-phosphate: step 4/4.</text>
</comment>
<dbReference type="UniPathway" id="UPA00356">
    <property type="reaction ID" value="UER00440"/>
</dbReference>
<evidence type="ECO:0000256" key="4">
    <source>
        <dbReference type="HAMAP-Rule" id="MF_01601"/>
    </source>
</evidence>
<protein>
    <recommendedName>
        <fullName evidence="4">ADP-L-glycero-D-manno-heptose-6-epimerase</fullName>
        <ecNumber evidence="4">5.1.3.20</ecNumber>
    </recommendedName>
    <alternativeName>
        <fullName evidence="4">ADP-L-glycero-beta-D-manno-heptose-6-epimerase</fullName>
        <shortName evidence="4">ADP-glyceromanno-heptose 6-epimerase</shortName>
        <shortName evidence="4">ADP-hep 6-epimerase</shortName>
        <shortName evidence="4">AGME</shortName>
    </alternativeName>
</protein>
<keyword evidence="2 4" id="KW-0413">Isomerase</keyword>
<dbReference type="EC" id="5.1.3.20" evidence="4"/>
<feature type="binding site" evidence="4">
    <location>
        <begin position="16"/>
        <end position="17"/>
    </location>
    <ligand>
        <name>NADP(+)</name>
        <dbReference type="ChEBI" id="CHEBI:58349"/>
    </ligand>
</feature>
<gene>
    <name evidence="4" type="primary">hldD</name>
    <name evidence="6" type="ORF">A2319_01345</name>
</gene>
<evidence type="ECO:0000313" key="7">
    <source>
        <dbReference type="Proteomes" id="UP000176420"/>
    </source>
</evidence>
<feature type="binding site" evidence="4">
    <location>
        <position position="172"/>
    </location>
    <ligand>
        <name>substrate</name>
    </ligand>
</feature>
<comment type="catalytic activity">
    <reaction evidence="4">
        <text>ADP-D-glycero-beta-D-manno-heptose = ADP-L-glycero-beta-D-manno-heptose</text>
        <dbReference type="Rhea" id="RHEA:17577"/>
        <dbReference type="ChEBI" id="CHEBI:59967"/>
        <dbReference type="ChEBI" id="CHEBI:61506"/>
        <dbReference type="EC" id="5.1.3.20"/>
    </reaction>
</comment>
<dbReference type="InterPro" id="IPR001509">
    <property type="entry name" value="Epimerase_deHydtase"/>
</dbReference>
<dbReference type="GO" id="GO:0008712">
    <property type="term" value="F:ADP-glyceromanno-heptose 6-epimerase activity"/>
    <property type="evidence" value="ECO:0007669"/>
    <property type="project" value="UniProtKB-UniRule"/>
</dbReference>
<feature type="binding site" evidence="4">
    <location>
        <position position="181"/>
    </location>
    <ligand>
        <name>NADP(+)</name>
        <dbReference type="ChEBI" id="CHEBI:58349"/>
    </ligand>
</feature>